<evidence type="ECO:0000256" key="2">
    <source>
        <dbReference type="ARBA" id="ARBA00022723"/>
    </source>
</evidence>
<dbReference type="InterPro" id="IPR036663">
    <property type="entry name" value="Fumarylacetoacetase_C_sf"/>
</dbReference>
<dbReference type="EMBL" id="JBHSCN010000004">
    <property type="protein sequence ID" value="MFC4242940.1"/>
    <property type="molecule type" value="Genomic_DNA"/>
</dbReference>
<dbReference type="PANTHER" id="PTHR42796:SF7">
    <property type="entry name" value="2-DEHYDRO-3-DEOXY-D-ARABINONATE DEHYDRATASE"/>
    <property type="match status" value="1"/>
</dbReference>
<keyword evidence="5" id="KW-0378">Hydrolase</keyword>
<gene>
    <name evidence="5" type="ORF">ACFOYW_06120</name>
</gene>
<dbReference type="Gene3D" id="3.90.850.10">
    <property type="entry name" value="Fumarylacetoacetase-like, C-terminal domain"/>
    <property type="match status" value="1"/>
</dbReference>
<keyword evidence="6" id="KW-1185">Reference proteome</keyword>
<dbReference type="GO" id="GO:0016787">
    <property type="term" value="F:hydrolase activity"/>
    <property type="evidence" value="ECO:0007669"/>
    <property type="project" value="UniProtKB-KW"/>
</dbReference>
<evidence type="ECO:0000259" key="4">
    <source>
        <dbReference type="Pfam" id="PF01557"/>
    </source>
</evidence>
<dbReference type="InterPro" id="IPR011234">
    <property type="entry name" value="Fumarylacetoacetase-like_C"/>
</dbReference>
<proteinExistence type="inferred from homology"/>
<dbReference type="SUPFAM" id="SSF56529">
    <property type="entry name" value="FAH"/>
    <property type="match status" value="1"/>
</dbReference>
<keyword evidence="2" id="KW-0479">Metal-binding</keyword>
<reference evidence="6" key="1">
    <citation type="journal article" date="2019" name="Int. J. Syst. Evol. Microbiol.">
        <title>The Global Catalogue of Microorganisms (GCM) 10K type strain sequencing project: providing services to taxonomists for standard genome sequencing and annotation.</title>
        <authorList>
            <consortium name="The Broad Institute Genomics Platform"/>
            <consortium name="The Broad Institute Genome Sequencing Center for Infectious Disease"/>
            <person name="Wu L."/>
            <person name="Ma J."/>
        </authorList>
    </citation>
    <scope>NUCLEOTIDE SEQUENCE [LARGE SCALE GENOMIC DNA]</scope>
    <source>
        <strain evidence="6">CGMCC 1.10363</strain>
    </source>
</reference>
<dbReference type="Proteomes" id="UP001595900">
    <property type="component" value="Unassembled WGS sequence"/>
</dbReference>
<comment type="similarity">
    <text evidence="1">Belongs to the FAH family.</text>
</comment>
<accession>A0ABV8Q3K0</accession>
<evidence type="ECO:0000313" key="5">
    <source>
        <dbReference type="EMBL" id="MFC4242940.1"/>
    </source>
</evidence>
<comment type="caution">
    <text evidence="5">The sequence shown here is derived from an EMBL/GenBank/DDBJ whole genome shotgun (WGS) entry which is preliminary data.</text>
</comment>
<evidence type="ECO:0000256" key="1">
    <source>
        <dbReference type="ARBA" id="ARBA00010211"/>
    </source>
</evidence>
<dbReference type="RefSeq" id="WP_390227906.1">
    <property type="nucleotide sequence ID" value="NZ_JBHSCN010000004.1"/>
</dbReference>
<evidence type="ECO:0000313" key="6">
    <source>
        <dbReference type="Proteomes" id="UP001595900"/>
    </source>
</evidence>
<sequence>SCAIGPFLRLFDERFTLEALRAVEVELTITGDDGFELHEVSAVAQMSRTFEELVEHAIGAHHRYPDGFVLFTGTMFAPTQDRDEPGGGFTHHRGDRVTIATPKLGSLVNEVTTAEDAEDWDFGIRALMSAGRGRWLTLSLRIRLSAAWIESVTSPRGTDATSPSLTRAAKRTQYAPLRARA</sequence>
<feature type="compositionally biased region" description="Polar residues" evidence="3">
    <location>
        <begin position="153"/>
        <end position="165"/>
    </location>
</feature>
<evidence type="ECO:0000256" key="3">
    <source>
        <dbReference type="SAM" id="MobiDB-lite"/>
    </source>
</evidence>
<feature type="non-terminal residue" evidence="5">
    <location>
        <position position="1"/>
    </location>
</feature>
<feature type="domain" description="Fumarylacetoacetase-like C-terminal" evidence="4">
    <location>
        <begin position="2"/>
        <end position="111"/>
    </location>
</feature>
<dbReference type="InterPro" id="IPR051121">
    <property type="entry name" value="FAH"/>
</dbReference>
<organism evidence="5 6">
    <name type="scientific">Gryllotalpicola reticulitermitis</name>
    <dbReference type="NCBI Taxonomy" id="1184153"/>
    <lineage>
        <taxon>Bacteria</taxon>
        <taxon>Bacillati</taxon>
        <taxon>Actinomycetota</taxon>
        <taxon>Actinomycetes</taxon>
        <taxon>Micrococcales</taxon>
        <taxon>Microbacteriaceae</taxon>
        <taxon>Gryllotalpicola</taxon>
    </lineage>
</organism>
<dbReference type="PANTHER" id="PTHR42796">
    <property type="entry name" value="FUMARYLACETOACETATE HYDROLASE DOMAIN-CONTAINING PROTEIN 2A-RELATED"/>
    <property type="match status" value="1"/>
</dbReference>
<dbReference type="Pfam" id="PF01557">
    <property type="entry name" value="FAA_hydrolase"/>
    <property type="match status" value="1"/>
</dbReference>
<feature type="region of interest" description="Disordered" evidence="3">
    <location>
        <begin position="153"/>
        <end position="181"/>
    </location>
</feature>
<name>A0ABV8Q3K0_9MICO</name>
<protein>
    <submittedName>
        <fullName evidence="5">Fumarylacetoacetate hydrolase family protein</fullName>
    </submittedName>
</protein>